<dbReference type="AlphaFoldDB" id="A0A3L6ETT9"/>
<dbReference type="CDD" id="cd00143">
    <property type="entry name" value="PP2Cc"/>
    <property type="match status" value="1"/>
</dbReference>
<dbReference type="Gene3D" id="3.40.30.10">
    <property type="entry name" value="Glutaredoxin"/>
    <property type="match status" value="1"/>
</dbReference>
<evidence type="ECO:0000256" key="8">
    <source>
        <dbReference type="ARBA" id="ARBA00022912"/>
    </source>
</evidence>
<gene>
    <name evidence="15" type="primary">Os02g0567200_0</name>
    <name evidence="15" type="ORF">Zm00014a_029805</name>
</gene>
<dbReference type="Gene3D" id="3.60.40.10">
    <property type="entry name" value="PPM-type phosphatase domain"/>
    <property type="match status" value="1"/>
</dbReference>
<feature type="domain" description="PPM-type phosphatase" evidence="14">
    <location>
        <begin position="48"/>
        <end position="309"/>
    </location>
</feature>
<dbReference type="InterPro" id="IPR036249">
    <property type="entry name" value="Thioredoxin-like_sf"/>
</dbReference>
<dbReference type="GO" id="GO:0046872">
    <property type="term" value="F:metal ion binding"/>
    <property type="evidence" value="ECO:0007669"/>
    <property type="project" value="UniProtKB-KW"/>
</dbReference>
<dbReference type="SUPFAM" id="SSF81606">
    <property type="entry name" value="PP2C-like"/>
    <property type="match status" value="1"/>
</dbReference>
<evidence type="ECO:0000313" key="16">
    <source>
        <dbReference type="Proteomes" id="UP000251960"/>
    </source>
</evidence>
<feature type="region of interest" description="Disordered" evidence="12">
    <location>
        <begin position="1"/>
        <end position="22"/>
    </location>
</feature>
<dbReference type="SUPFAM" id="SSF52833">
    <property type="entry name" value="Thioredoxin-like"/>
    <property type="match status" value="1"/>
</dbReference>
<dbReference type="PROSITE" id="PS51746">
    <property type="entry name" value="PPM_2"/>
    <property type="match status" value="1"/>
</dbReference>
<accession>A0A3L6ETT9</accession>
<reference evidence="15 16" key="1">
    <citation type="journal article" date="2018" name="Nat. Genet.">
        <title>Extensive intraspecific gene order and gene structural variations between Mo17 and other maize genomes.</title>
        <authorList>
            <person name="Sun S."/>
            <person name="Zhou Y."/>
            <person name="Chen J."/>
            <person name="Shi J."/>
            <person name="Zhao H."/>
            <person name="Zhao H."/>
            <person name="Song W."/>
            <person name="Zhang M."/>
            <person name="Cui Y."/>
            <person name="Dong X."/>
            <person name="Liu H."/>
            <person name="Ma X."/>
            <person name="Jiao Y."/>
            <person name="Wang B."/>
            <person name="Wei X."/>
            <person name="Stein J.C."/>
            <person name="Glaubitz J.C."/>
            <person name="Lu F."/>
            <person name="Yu G."/>
            <person name="Liang C."/>
            <person name="Fengler K."/>
            <person name="Li B."/>
            <person name="Rafalski A."/>
            <person name="Schnable P.S."/>
            <person name="Ware D.H."/>
            <person name="Buckler E.S."/>
            <person name="Lai J."/>
        </authorList>
    </citation>
    <scope>NUCLEOTIDE SEQUENCE [LARGE SCALE GENOMIC DNA]</scope>
    <source>
        <strain evidence="16">cv. Missouri 17</strain>
        <tissue evidence="15">Seedling</tissue>
    </source>
</reference>
<comment type="cofactor">
    <cofactor evidence="1">
        <name>Mn(2+)</name>
        <dbReference type="ChEBI" id="CHEBI:29035"/>
    </cofactor>
</comment>
<dbReference type="InterPro" id="IPR001932">
    <property type="entry name" value="PPM-type_phosphatase-like_dom"/>
</dbReference>
<evidence type="ECO:0000256" key="11">
    <source>
        <dbReference type="ARBA" id="ARBA00048336"/>
    </source>
</evidence>
<evidence type="ECO:0000256" key="12">
    <source>
        <dbReference type="SAM" id="MobiDB-lite"/>
    </source>
</evidence>
<feature type="compositionally biased region" description="Gly residues" evidence="12">
    <location>
        <begin position="7"/>
        <end position="22"/>
    </location>
</feature>
<comment type="catalytic activity">
    <reaction evidence="10">
        <text>O-phospho-L-seryl-[protein] + H2O = L-seryl-[protein] + phosphate</text>
        <dbReference type="Rhea" id="RHEA:20629"/>
        <dbReference type="Rhea" id="RHEA-COMP:9863"/>
        <dbReference type="Rhea" id="RHEA-COMP:11604"/>
        <dbReference type="ChEBI" id="CHEBI:15377"/>
        <dbReference type="ChEBI" id="CHEBI:29999"/>
        <dbReference type="ChEBI" id="CHEBI:43474"/>
        <dbReference type="ChEBI" id="CHEBI:83421"/>
        <dbReference type="EC" id="3.1.3.16"/>
    </reaction>
</comment>
<dbReference type="InterPro" id="IPR036457">
    <property type="entry name" value="PPM-type-like_dom_sf"/>
</dbReference>
<evidence type="ECO:0000256" key="6">
    <source>
        <dbReference type="ARBA" id="ARBA00022801"/>
    </source>
</evidence>
<keyword evidence="9" id="KW-0464">Manganese</keyword>
<organism evidence="15 16">
    <name type="scientific">Zea mays</name>
    <name type="common">Maize</name>
    <dbReference type="NCBI Taxonomy" id="4577"/>
    <lineage>
        <taxon>Eukaryota</taxon>
        <taxon>Viridiplantae</taxon>
        <taxon>Streptophyta</taxon>
        <taxon>Embryophyta</taxon>
        <taxon>Tracheophyta</taxon>
        <taxon>Spermatophyta</taxon>
        <taxon>Magnoliopsida</taxon>
        <taxon>Liliopsida</taxon>
        <taxon>Poales</taxon>
        <taxon>Poaceae</taxon>
        <taxon>PACMAD clade</taxon>
        <taxon>Panicoideae</taxon>
        <taxon>Andropogonodae</taxon>
        <taxon>Andropogoneae</taxon>
        <taxon>Tripsacinae</taxon>
        <taxon>Zea</taxon>
    </lineage>
</organism>
<evidence type="ECO:0000313" key="15">
    <source>
        <dbReference type="EMBL" id="PWZ24396.1"/>
    </source>
</evidence>
<keyword evidence="7" id="KW-0460">Magnesium</keyword>
<evidence type="ECO:0000256" key="7">
    <source>
        <dbReference type="ARBA" id="ARBA00022842"/>
    </source>
</evidence>
<keyword evidence="5" id="KW-0479">Metal-binding</keyword>
<protein>
    <recommendedName>
        <fullName evidence="4">protein-serine/threonine phosphatase</fullName>
        <ecNumber evidence="4">3.1.3.16</ecNumber>
    </recommendedName>
</protein>
<dbReference type="SMART" id="SM00332">
    <property type="entry name" value="PP2Cc"/>
    <property type="match status" value="1"/>
</dbReference>
<dbReference type="PANTHER" id="PTHR47912:SF1">
    <property type="entry name" value="THIOREDOXIN-LIKE 4, CHLOROPLASTIC"/>
    <property type="match status" value="1"/>
</dbReference>
<evidence type="ECO:0000256" key="5">
    <source>
        <dbReference type="ARBA" id="ARBA00022723"/>
    </source>
</evidence>
<keyword evidence="6" id="KW-0378">Hydrolase</keyword>
<sequence length="795" mass="86471">MSSRSGSTGGGSTGGGSSAGGGGAVPLAVLLRREVASERTASERPELHWGLFSQAKKGEDFTFLKPECERVPDVPSSSFSAFGLFDGHNGNGAAIYTKENLLNNILSAVPADLNREDWLAALPRALVAAFVKTDKDFQTKARSSGTTVTFVIIDGLVITVASVGDSRCVLQAEGSIYHLSSDHRFDASKEEVDRVTECGGDVGRLNVVGGAEIGPLRCWPGGLCLSRSIGDQDVGEFIVPVPLVKQVKLSTAGGRLIIASDGVWDVLSPEVAFNCSRELPPVPAAEQIVKTAVQSKGLRDDTTCIVVDIIVEKNNSSMPLAKRQPGIGVFKNMFGKKKSSDSSSHSHSDREYMDPDNVEEIFEDGRNRKYGFCVECRLDSEYPVRNMFKLFICAICQVELKPNQVLSMKNVSAREIPQPKEEEELCPVDCVTEFKTDEEFQRHLNRSRATGALVVVDFYRPSCGSCKYIEKAFTRLCKGSGDDGAPVVFLKHNVRTHSQAIAVIDEYDEQSEVADRLRIKIVPLFHFYVDGVLVESFPTRDKERIIAVIRKYTSVEPEPEPEPDCCKNSSRADISISLAGKSSRSDSISTPVVDISFLEGADSLLNQRYHAQQHHRIVWRLEFIHLSQHLGCNAVRPTSLSSRTDDDGKRMMRGVGGPLLTIGDLLSDLAVDDPLVGVGDASVPSSPSAAQQAGKANPSDLSRLFEEHYDDLMKALQEKDPSWPSLMLKLCATLKTADRLMSCADTNAEQLLEKVKALEGVLDRSGHAVAEIVEALQRLGLANDGHGSQSKSASK</sequence>
<dbReference type="InterPro" id="IPR013766">
    <property type="entry name" value="Thioredoxin_domain"/>
</dbReference>
<feature type="domain" description="Thioredoxin" evidence="13">
    <location>
        <begin position="407"/>
        <end position="554"/>
    </location>
</feature>
<comment type="similarity">
    <text evidence="3">Belongs to the PP2C family.</text>
</comment>
<dbReference type="PANTHER" id="PTHR47912">
    <property type="entry name" value="THIOREDOXIN-LIKE 4, CHLOROPLASTIC"/>
    <property type="match status" value="1"/>
</dbReference>
<dbReference type="InterPro" id="IPR044176">
    <property type="entry name" value="TRL4_chloroplastic"/>
</dbReference>
<evidence type="ECO:0000256" key="4">
    <source>
        <dbReference type="ARBA" id="ARBA00013081"/>
    </source>
</evidence>
<evidence type="ECO:0000259" key="14">
    <source>
        <dbReference type="PROSITE" id="PS51746"/>
    </source>
</evidence>
<evidence type="ECO:0000259" key="13">
    <source>
        <dbReference type="PROSITE" id="PS51352"/>
    </source>
</evidence>
<keyword evidence="8" id="KW-0904">Protein phosphatase</keyword>
<name>A0A3L6ETT9_MAIZE</name>
<comment type="cofactor">
    <cofactor evidence="2">
        <name>Mg(2+)</name>
        <dbReference type="ChEBI" id="CHEBI:18420"/>
    </cofactor>
</comment>
<dbReference type="Pfam" id="PF00481">
    <property type="entry name" value="PP2C"/>
    <property type="match status" value="1"/>
</dbReference>
<evidence type="ECO:0000256" key="9">
    <source>
        <dbReference type="ARBA" id="ARBA00023211"/>
    </source>
</evidence>
<evidence type="ECO:0000256" key="2">
    <source>
        <dbReference type="ARBA" id="ARBA00001946"/>
    </source>
</evidence>
<comment type="catalytic activity">
    <reaction evidence="11">
        <text>O-phospho-L-threonyl-[protein] + H2O = L-threonyl-[protein] + phosphate</text>
        <dbReference type="Rhea" id="RHEA:47004"/>
        <dbReference type="Rhea" id="RHEA-COMP:11060"/>
        <dbReference type="Rhea" id="RHEA-COMP:11605"/>
        <dbReference type="ChEBI" id="CHEBI:15377"/>
        <dbReference type="ChEBI" id="CHEBI:30013"/>
        <dbReference type="ChEBI" id="CHEBI:43474"/>
        <dbReference type="ChEBI" id="CHEBI:61977"/>
        <dbReference type="EC" id="3.1.3.16"/>
    </reaction>
</comment>
<dbReference type="EMBL" id="NCVQ01000006">
    <property type="protein sequence ID" value="PWZ24396.1"/>
    <property type="molecule type" value="Genomic_DNA"/>
</dbReference>
<evidence type="ECO:0000256" key="10">
    <source>
        <dbReference type="ARBA" id="ARBA00047761"/>
    </source>
</evidence>
<dbReference type="FunFam" id="3.60.40.10:FF:000022">
    <property type="entry name" value="probable protein phosphatase 2C 12"/>
    <property type="match status" value="1"/>
</dbReference>
<dbReference type="PROSITE" id="PS51352">
    <property type="entry name" value="THIOREDOXIN_2"/>
    <property type="match status" value="1"/>
</dbReference>
<evidence type="ECO:0000256" key="1">
    <source>
        <dbReference type="ARBA" id="ARBA00001936"/>
    </source>
</evidence>
<comment type="caution">
    <text evidence="15">The sequence shown here is derived from an EMBL/GenBank/DDBJ whole genome shotgun (WGS) entry which is preliminary data.</text>
</comment>
<dbReference type="GO" id="GO:0004722">
    <property type="term" value="F:protein serine/threonine phosphatase activity"/>
    <property type="evidence" value="ECO:0007669"/>
    <property type="project" value="UniProtKB-EC"/>
</dbReference>
<proteinExistence type="inferred from homology"/>
<dbReference type="ExpressionAtlas" id="A0A3L6ETT9">
    <property type="expression patterns" value="baseline and differential"/>
</dbReference>
<dbReference type="CDD" id="cd02947">
    <property type="entry name" value="TRX_family"/>
    <property type="match status" value="1"/>
</dbReference>
<dbReference type="EC" id="3.1.3.16" evidence="4"/>
<dbReference type="Proteomes" id="UP000251960">
    <property type="component" value="Chromosome 5"/>
</dbReference>
<dbReference type="Pfam" id="PF00085">
    <property type="entry name" value="Thioredoxin"/>
    <property type="match status" value="1"/>
</dbReference>
<evidence type="ECO:0000256" key="3">
    <source>
        <dbReference type="ARBA" id="ARBA00006702"/>
    </source>
</evidence>